<evidence type="ECO:0008006" key="4">
    <source>
        <dbReference type="Google" id="ProtNLM"/>
    </source>
</evidence>
<feature type="transmembrane region" description="Helical" evidence="1">
    <location>
        <begin position="80"/>
        <end position="101"/>
    </location>
</feature>
<name>A0AAV7XGH8_9NEOP</name>
<sequence length="138" mass="16313">MFFDWEEIVVWVGVTLFEAWIHTVCLAVFLLFMTLKLDGILNRSWWVIFSPLFIGNAFSAYFCIIGFIRMYLEGLRKHAFIRTIWSLSFLLLLSIFEVLLIRKLMGYNNLEYSEILSPVFILMQLVTARTCRLYGTYV</sequence>
<dbReference type="PANTHER" id="PTHR13568:SF9">
    <property type="entry name" value="TRANSMEMBRANE PROTEIN 203"/>
    <property type="match status" value="1"/>
</dbReference>
<dbReference type="Proteomes" id="UP001075354">
    <property type="component" value="Chromosome 8"/>
</dbReference>
<keyword evidence="3" id="KW-1185">Reference proteome</keyword>
<dbReference type="GO" id="GO:0006874">
    <property type="term" value="P:intracellular calcium ion homeostasis"/>
    <property type="evidence" value="ECO:0007669"/>
    <property type="project" value="TreeGrafter"/>
</dbReference>
<proteinExistence type="predicted"/>
<evidence type="ECO:0000256" key="1">
    <source>
        <dbReference type="SAM" id="Phobius"/>
    </source>
</evidence>
<keyword evidence="1" id="KW-0812">Transmembrane</keyword>
<accession>A0AAV7XGH8</accession>
<dbReference type="GO" id="GO:0005783">
    <property type="term" value="C:endoplasmic reticulum"/>
    <property type="evidence" value="ECO:0007669"/>
    <property type="project" value="TreeGrafter"/>
</dbReference>
<comment type="caution">
    <text evidence="2">The sequence shown here is derived from an EMBL/GenBank/DDBJ whole genome shotgun (WGS) entry which is preliminary data.</text>
</comment>
<dbReference type="PANTHER" id="PTHR13568">
    <property type="entry name" value="FAM11A, B PROTEIN"/>
    <property type="match status" value="1"/>
</dbReference>
<keyword evidence="1" id="KW-0472">Membrane</keyword>
<feature type="transmembrane region" description="Helical" evidence="1">
    <location>
        <begin position="45"/>
        <end position="68"/>
    </location>
</feature>
<evidence type="ECO:0000313" key="2">
    <source>
        <dbReference type="EMBL" id="KAJ1525192.1"/>
    </source>
</evidence>
<protein>
    <recommendedName>
        <fullName evidence="4">Transmembrane protein 203</fullName>
    </recommendedName>
</protein>
<organism evidence="2 3">
    <name type="scientific">Megalurothrips usitatus</name>
    <name type="common">bean blossom thrips</name>
    <dbReference type="NCBI Taxonomy" id="439358"/>
    <lineage>
        <taxon>Eukaryota</taxon>
        <taxon>Metazoa</taxon>
        <taxon>Ecdysozoa</taxon>
        <taxon>Arthropoda</taxon>
        <taxon>Hexapoda</taxon>
        <taxon>Insecta</taxon>
        <taxon>Pterygota</taxon>
        <taxon>Neoptera</taxon>
        <taxon>Paraneoptera</taxon>
        <taxon>Thysanoptera</taxon>
        <taxon>Terebrantia</taxon>
        <taxon>Thripoidea</taxon>
        <taxon>Thripidae</taxon>
        <taxon>Megalurothrips</taxon>
    </lineage>
</organism>
<dbReference type="InterPro" id="IPR019396">
    <property type="entry name" value="TM_Fragile-X-F-assoc"/>
</dbReference>
<dbReference type="AlphaFoldDB" id="A0AAV7XGH8"/>
<dbReference type="EMBL" id="JAPTSV010000008">
    <property type="protein sequence ID" value="KAJ1525192.1"/>
    <property type="molecule type" value="Genomic_DNA"/>
</dbReference>
<evidence type="ECO:0000313" key="3">
    <source>
        <dbReference type="Proteomes" id="UP001075354"/>
    </source>
</evidence>
<reference evidence="2" key="1">
    <citation type="submission" date="2022-12" db="EMBL/GenBank/DDBJ databases">
        <title>Chromosome-level genome assembly of the bean flower thrips Megalurothrips usitatus.</title>
        <authorList>
            <person name="Ma L."/>
            <person name="Liu Q."/>
            <person name="Li H."/>
            <person name="Cai W."/>
        </authorList>
    </citation>
    <scope>NUCLEOTIDE SEQUENCE</scope>
    <source>
        <strain evidence="2">Cailab_2022a</strain>
    </source>
</reference>
<gene>
    <name evidence="2" type="ORF">ONE63_010024</name>
</gene>
<keyword evidence="1" id="KW-1133">Transmembrane helix</keyword>
<feature type="transmembrane region" description="Helical" evidence="1">
    <location>
        <begin position="12"/>
        <end position="33"/>
    </location>
</feature>
<dbReference type="Pfam" id="PF10269">
    <property type="entry name" value="Tmemb_185A"/>
    <property type="match status" value="1"/>
</dbReference>